<name>A0A1I8EV53_WUCBA</name>
<organism evidence="1">
    <name type="scientific">Wuchereria bancrofti</name>
    <dbReference type="NCBI Taxonomy" id="6293"/>
    <lineage>
        <taxon>Eukaryota</taxon>
        <taxon>Metazoa</taxon>
        <taxon>Ecdysozoa</taxon>
        <taxon>Nematoda</taxon>
        <taxon>Chromadorea</taxon>
        <taxon>Rhabditida</taxon>
        <taxon>Spirurina</taxon>
        <taxon>Spiruromorpha</taxon>
        <taxon>Filarioidea</taxon>
        <taxon>Onchocercidae</taxon>
        <taxon>Wuchereria</taxon>
    </lineage>
</organism>
<dbReference type="AlphaFoldDB" id="A0A1I8EV53"/>
<protein>
    <submittedName>
        <fullName evidence="1">Uncharacterized protein</fullName>
    </submittedName>
</protein>
<proteinExistence type="predicted"/>
<dbReference type="WBParaSite" id="maker-PairedContig_5086-snap-gene-4.11-mRNA-1">
    <property type="protein sequence ID" value="maker-PairedContig_5086-snap-gene-4.11-mRNA-1"/>
    <property type="gene ID" value="maker-PairedContig_5086-snap-gene-4.11"/>
</dbReference>
<reference evidence="1" key="1">
    <citation type="submission" date="2016-11" db="UniProtKB">
        <authorList>
            <consortium name="WormBaseParasite"/>
        </authorList>
    </citation>
    <scope>IDENTIFICATION</scope>
    <source>
        <strain evidence="1">pt0022</strain>
    </source>
</reference>
<sequence length="80" mass="8942">MIGQISWTSDHWGVLYYYYINVYLTWGGTRERAAHATTSPLDIVATPTPQPLSGVDRASSVSVWCVSVFTPFTKKISVLF</sequence>
<accession>A0A1I8EV53</accession>
<evidence type="ECO:0000313" key="1">
    <source>
        <dbReference type="WBParaSite" id="maker-PairedContig_5086-snap-gene-4.11-mRNA-1"/>
    </source>
</evidence>